<evidence type="ECO:0000313" key="6">
    <source>
        <dbReference type="Proteomes" id="UP000215902"/>
    </source>
</evidence>
<dbReference type="OrthoDB" id="5841748at2759"/>
<gene>
    <name evidence="5" type="ORF">BOX15_Mlig015731g3</name>
</gene>
<feature type="region of interest" description="Disordered" evidence="2">
    <location>
        <begin position="735"/>
        <end position="755"/>
    </location>
</feature>
<comment type="caution">
    <text evidence="5">The sequence shown here is derived from an EMBL/GenBank/DDBJ whole genome shotgun (WGS) entry which is preliminary data.</text>
</comment>
<dbReference type="PANTHER" id="PTHR10404:SF46">
    <property type="entry name" value="VACUOLAR PROTEIN SORTING-ASSOCIATED PROTEIN 70"/>
    <property type="match status" value="1"/>
</dbReference>
<evidence type="ECO:0000256" key="3">
    <source>
        <dbReference type="SAM" id="Phobius"/>
    </source>
</evidence>
<dbReference type="InterPro" id="IPR039373">
    <property type="entry name" value="Peptidase_M28B"/>
</dbReference>
<reference evidence="5 6" key="1">
    <citation type="submission" date="2017-06" db="EMBL/GenBank/DDBJ databases">
        <title>A platform for efficient transgenesis in Macrostomum lignano, a flatworm model organism for stem cell research.</title>
        <authorList>
            <person name="Berezikov E."/>
        </authorList>
    </citation>
    <scope>NUCLEOTIDE SEQUENCE [LARGE SCALE GENOMIC DNA]</scope>
    <source>
        <strain evidence="5">DV1</strain>
        <tissue evidence="5">Whole organism</tissue>
    </source>
</reference>
<feature type="compositionally biased region" description="Gly residues" evidence="2">
    <location>
        <begin position="736"/>
        <end position="752"/>
    </location>
</feature>
<protein>
    <recommendedName>
        <fullName evidence="4">Peptidase M28 domain-containing protein</fullName>
    </recommendedName>
</protein>
<sequence length="784" mass="86401">MAEANNSGNQQRQQLVGAGSGGCYEKVETAEDEEPKLQWTQRRCCCCGATGIVASLIAAAFVLGCLVSFAVTTLALTSPSSRIGRQSNRWIDDSTLKLNREKLRGLVPNSALLDQHVAALSSRQSRAGTPGAIYHAEYVANNWRKLGLKVFNRTYSVLLSYLDTDSSTSKDQVGVRLCRGSLNGMDARCNVTLRLDAPITELEAAADALPSIVPFTKPLQGKFRLLTLEKLKETVAKATSPEQLRRALSDKVILGDRPVSAFINITVLNMTAGVLKNRAMESRPGVPVYPEGTGVPDTLISMKTTLNTNVKGDPTTPMFPSKPYAVRLEGGPPLSQPDHPTVPISKADVDMLNKALQSDSSSELFLQINWPMKQSLRPVQDICAELTGSVEPDRVVLVGGHRDAWHSGALDPHTGLSSLLEISRALAEFHSATGWRPRRSLLLCSWDAEEWNLIGSAEWLDEEILRANRRLVGYINTDTDIMGHWKVMVHAFRRWHGFLDKLFAEVPDPGKSTSSPDHHFYITPDSYSDYYVFWRNIGVPIVDLSYIRPNEPRMVVYDLYHSRYDTVRLYRLTDPGGKAHLAAVHNYIGIAYSLLDRPILPTNLTSYATEIDEAMSHLYQLAENASLILARGGQSRLNSSSWSALRRAFRTELTGAIDALRSFQTDQLDGGGTGSDLDLLGQRMLNDKLMEVQKVFVYRSIYPHSDVVNLLAEEGSLRVFRRIFRQEMHETHELIGFGGPGGGVGSGNGGDGSEAKQKNLEKLLETCILSLASVSKVLSDSFAT</sequence>
<name>A0A267G108_9PLAT</name>
<dbReference type="InterPro" id="IPR007484">
    <property type="entry name" value="Peptidase_M28"/>
</dbReference>
<dbReference type="EMBL" id="NIVC01000660">
    <property type="protein sequence ID" value="PAA78902.1"/>
    <property type="molecule type" value="Genomic_DNA"/>
</dbReference>
<keyword evidence="6" id="KW-1185">Reference proteome</keyword>
<dbReference type="AlphaFoldDB" id="A0A267G108"/>
<proteinExistence type="inferred from homology"/>
<dbReference type="InterPro" id="IPR046450">
    <property type="entry name" value="PA_dom_sf"/>
</dbReference>
<feature type="domain" description="Peptidase M28" evidence="4">
    <location>
        <begin position="382"/>
        <end position="568"/>
    </location>
</feature>
<dbReference type="Pfam" id="PF04389">
    <property type="entry name" value="Peptidase_M28"/>
    <property type="match status" value="1"/>
</dbReference>
<dbReference type="Proteomes" id="UP000215902">
    <property type="component" value="Unassembled WGS sequence"/>
</dbReference>
<evidence type="ECO:0000259" key="4">
    <source>
        <dbReference type="Pfam" id="PF04389"/>
    </source>
</evidence>
<dbReference type="SUPFAM" id="SSF52025">
    <property type="entry name" value="PA domain"/>
    <property type="match status" value="1"/>
</dbReference>
<evidence type="ECO:0000256" key="2">
    <source>
        <dbReference type="SAM" id="MobiDB-lite"/>
    </source>
</evidence>
<feature type="transmembrane region" description="Helical" evidence="3">
    <location>
        <begin position="52"/>
        <end position="76"/>
    </location>
</feature>
<dbReference type="SUPFAM" id="SSF53187">
    <property type="entry name" value="Zn-dependent exopeptidases"/>
    <property type="match status" value="1"/>
</dbReference>
<accession>A0A267G108</accession>
<keyword evidence="3" id="KW-1133">Transmembrane helix</keyword>
<keyword evidence="3" id="KW-0812">Transmembrane</keyword>
<keyword evidence="3" id="KW-0472">Membrane</keyword>
<dbReference type="Gene3D" id="3.40.630.10">
    <property type="entry name" value="Zn peptidases"/>
    <property type="match status" value="1"/>
</dbReference>
<evidence type="ECO:0000256" key="1">
    <source>
        <dbReference type="ARBA" id="ARBA00005634"/>
    </source>
</evidence>
<dbReference type="FunFam" id="3.40.630.10:FF:000101">
    <property type="entry name" value="N-acetylated alpha-linked acidic dipeptidase like 1"/>
    <property type="match status" value="1"/>
</dbReference>
<comment type="similarity">
    <text evidence="1">Belongs to the peptidase M28 family. M28B subfamily.</text>
</comment>
<dbReference type="STRING" id="282301.A0A267G108"/>
<dbReference type="PANTHER" id="PTHR10404">
    <property type="entry name" value="N-ACETYLATED-ALPHA-LINKED ACIDIC DIPEPTIDASE"/>
    <property type="match status" value="1"/>
</dbReference>
<organism evidence="5 6">
    <name type="scientific">Macrostomum lignano</name>
    <dbReference type="NCBI Taxonomy" id="282301"/>
    <lineage>
        <taxon>Eukaryota</taxon>
        <taxon>Metazoa</taxon>
        <taxon>Spiralia</taxon>
        <taxon>Lophotrochozoa</taxon>
        <taxon>Platyhelminthes</taxon>
        <taxon>Rhabditophora</taxon>
        <taxon>Macrostomorpha</taxon>
        <taxon>Macrostomida</taxon>
        <taxon>Macrostomidae</taxon>
        <taxon>Macrostomum</taxon>
    </lineage>
</organism>
<evidence type="ECO:0000313" key="5">
    <source>
        <dbReference type="EMBL" id="PAA78902.1"/>
    </source>
</evidence>